<protein>
    <submittedName>
        <fullName evidence="1">Uncharacterized protein</fullName>
    </submittedName>
</protein>
<sequence>MDDDDDDDVVAWLEFPTTSYTSENYWRDRRTSAGIAKGHRNLPGIIFIFLSVTGLDPLYDVFSLSSSAFKFMAKKYPGYMATRIQLPRDFQGITVDAGGRFLGSHVRPAAMQTRVPWSKCITIRE</sequence>
<dbReference type="RefSeq" id="XP_025482088.1">
    <property type="nucleotide sequence ID" value="XM_025626603.1"/>
</dbReference>
<dbReference type="AlphaFoldDB" id="A0A318YXZ0"/>
<dbReference type="GeneID" id="37129059"/>
<dbReference type="EMBL" id="KZ821452">
    <property type="protein sequence ID" value="PYH36610.1"/>
    <property type="molecule type" value="Genomic_DNA"/>
</dbReference>
<dbReference type="Proteomes" id="UP000247647">
    <property type="component" value="Unassembled WGS sequence"/>
</dbReference>
<name>A0A318YXZ0_ASPNB</name>
<evidence type="ECO:0000313" key="1">
    <source>
        <dbReference type="EMBL" id="PYH36610.1"/>
    </source>
</evidence>
<reference evidence="1" key="1">
    <citation type="submission" date="2016-12" db="EMBL/GenBank/DDBJ databases">
        <title>The genomes of Aspergillus section Nigri reveals drivers in fungal speciation.</title>
        <authorList>
            <consortium name="DOE Joint Genome Institute"/>
            <person name="Vesth T.C."/>
            <person name="Nybo J."/>
            <person name="Theobald S."/>
            <person name="Brandl J."/>
            <person name="Frisvad J.C."/>
            <person name="Nielsen K.F."/>
            <person name="Lyhne E.K."/>
            <person name="Kogle M.E."/>
            <person name="Kuo A."/>
            <person name="Riley R."/>
            <person name="Clum A."/>
            <person name="Nolan M."/>
            <person name="Lipzen A."/>
            <person name="Salamov A."/>
            <person name="Henrissat B."/>
            <person name="Wiebenga A."/>
            <person name="De Vries R.P."/>
            <person name="Grigoriev I.V."/>
            <person name="Mortensen U.H."/>
            <person name="Andersen M.R."/>
            <person name="Baker S.E."/>
        </authorList>
    </citation>
    <scope>NUCLEOTIDE SEQUENCE [LARGE SCALE GENOMIC DNA]</scope>
    <source>
        <strain evidence="1">CBS 115656</strain>
    </source>
</reference>
<keyword evidence="2" id="KW-1185">Reference proteome</keyword>
<accession>A0A318YXZ0</accession>
<evidence type="ECO:0000313" key="2">
    <source>
        <dbReference type="Proteomes" id="UP000247647"/>
    </source>
</evidence>
<gene>
    <name evidence="1" type="ORF">BO87DRAFT_413973</name>
</gene>
<proteinExistence type="predicted"/>
<organism evidence="1 2">
    <name type="scientific">Aspergillus neoniger (strain CBS 115656)</name>
    <dbReference type="NCBI Taxonomy" id="1448310"/>
    <lineage>
        <taxon>Eukaryota</taxon>
        <taxon>Fungi</taxon>
        <taxon>Dikarya</taxon>
        <taxon>Ascomycota</taxon>
        <taxon>Pezizomycotina</taxon>
        <taxon>Eurotiomycetes</taxon>
        <taxon>Eurotiomycetidae</taxon>
        <taxon>Eurotiales</taxon>
        <taxon>Aspergillaceae</taxon>
        <taxon>Aspergillus</taxon>
        <taxon>Aspergillus subgen. Circumdati</taxon>
    </lineage>
</organism>